<keyword evidence="3" id="KW-1185">Reference proteome</keyword>
<feature type="compositionally biased region" description="Basic and acidic residues" evidence="1">
    <location>
        <begin position="17"/>
        <end position="33"/>
    </location>
</feature>
<evidence type="ECO:0000256" key="1">
    <source>
        <dbReference type="SAM" id="MobiDB-lite"/>
    </source>
</evidence>
<organism evidence="2 3">
    <name type="scientific">Georgenia halotolerans</name>
    <dbReference type="NCBI Taxonomy" id="3028317"/>
    <lineage>
        <taxon>Bacteria</taxon>
        <taxon>Bacillati</taxon>
        <taxon>Actinomycetota</taxon>
        <taxon>Actinomycetes</taxon>
        <taxon>Micrococcales</taxon>
        <taxon>Bogoriellaceae</taxon>
        <taxon>Georgenia</taxon>
    </lineage>
</organism>
<reference evidence="2" key="1">
    <citation type="submission" date="2023-02" db="EMBL/GenBank/DDBJ databases">
        <title>Georgenia sp.10Sc9-8, isolated from a soil sample collected from the Taklamakan desert.</title>
        <authorList>
            <person name="Liu S."/>
        </authorList>
    </citation>
    <scope>NUCLEOTIDE SEQUENCE</scope>
    <source>
        <strain evidence="2">10Sc9-8</strain>
    </source>
</reference>
<protein>
    <recommendedName>
        <fullName evidence="4">DNA-directed RNA polymerase subunit beta</fullName>
    </recommendedName>
</protein>
<evidence type="ECO:0008006" key="4">
    <source>
        <dbReference type="Google" id="ProtNLM"/>
    </source>
</evidence>
<evidence type="ECO:0000313" key="2">
    <source>
        <dbReference type="EMBL" id="MDD9207420.1"/>
    </source>
</evidence>
<gene>
    <name evidence="2" type="ORF">PU560_13225</name>
</gene>
<dbReference type="EMBL" id="JARACI010001102">
    <property type="protein sequence ID" value="MDD9207420.1"/>
    <property type="molecule type" value="Genomic_DNA"/>
</dbReference>
<proteinExistence type="predicted"/>
<evidence type="ECO:0000313" key="3">
    <source>
        <dbReference type="Proteomes" id="UP001165561"/>
    </source>
</evidence>
<dbReference type="Proteomes" id="UP001165561">
    <property type="component" value="Unassembled WGS sequence"/>
</dbReference>
<comment type="caution">
    <text evidence="2">The sequence shown here is derived from an EMBL/GenBank/DDBJ whole genome shotgun (WGS) entry which is preliminary data.</text>
</comment>
<name>A0ABT5TZC5_9MICO</name>
<feature type="region of interest" description="Disordered" evidence="1">
    <location>
        <begin position="1"/>
        <end position="34"/>
    </location>
</feature>
<accession>A0ABT5TZC5</accession>
<sequence>MAQRPRPRRPAMLDPAEAERIQGDEDPAARSEVAHTTAQALVNRGREEAPDDPELVARLIRLVDTEGLDAIAILWARSPATTLPGTLWRLYLLREWVRRDPRTVAERYRLGVHRAEVAGAVAGVADPPGPDEVSEVADAVLHGLFDGDLAVALERAGAFLRVLATGSALDADWIEHDDDQLADAVTRRGGALLATAEELEAAAELHRLGRLD</sequence>